<accession>A0A543PUX6</accession>
<keyword evidence="4" id="KW-0812">Transmembrane</keyword>
<dbReference type="Proteomes" id="UP000320085">
    <property type="component" value="Unassembled WGS sequence"/>
</dbReference>
<dbReference type="GO" id="GO:0005886">
    <property type="term" value="C:plasma membrane"/>
    <property type="evidence" value="ECO:0007669"/>
    <property type="project" value="TreeGrafter"/>
</dbReference>
<evidence type="ECO:0000256" key="1">
    <source>
        <dbReference type="ARBA" id="ARBA00009108"/>
    </source>
</evidence>
<dbReference type="PANTHER" id="PTHR37313">
    <property type="entry name" value="UPF0749 PROTEIN RV1825"/>
    <property type="match status" value="1"/>
</dbReference>
<feature type="compositionally biased region" description="Low complexity" evidence="3">
    <location>
        <begin position="42"/>
        <end position="56"/>
    </location>
</feature>
<feature type="transmembrane region" description="Helical" evidence="4">
    <location>
        <begin position="237"/>
        <end position="256"/>
    </location>
</feature>
<evidence type="ECO:0000313" key="5">
    <source>
        <dbReference type="EMBL" id="TQN47887.1"/>
    </source>
</evidence>
<organism evidence="5 6">
    <name type="scientific">Humibacillus xanthopallidus</name>
    <dbReference type="NCBI Taxonomy" id="412689"/>
    <lineage>
        <taxon>Bacteria</taxon>
        <taxon>Bacillati</taxon>
        <taxon>Actinomycetota</taxon>
        <taxon>Actinomycetes</taxon>
        <taxon>Micrococcales</taxon>
        <taxon>Intrasporangiaceae</taxon>
        <taxon>Humibacillus</taxon>
    </lineage>
</organism>
<protein>
    <submittedName>
        <fullName evidence="5">Uncharacterized protein YlxW (UPF0749 family)</fullName>
    </submittedName>
</protein>
<evidence type="ECO:0000313" key="6">
    <source>
        <dbReference type="Proteomes" id="UP000320085"/>
    </source>
</evidence>
<keyword evidence="4" id="KW-1133">Transmembrane helix</keyword>
<dbReference type="Pfam" id="PF05949">
    <property type="entry name" value="DUF881"/>
    <property type="match status" value="1"/>
</dbReference>
<feature type="compositionally biased region" description="Low complexity" evidence="3">
    <location>
        <begin position="84"/>
        <end position="116"/>
    </location>
</feature>
<dbReference type="InterPro" id="IPR010273">
    <property type="entry name" value="DUF881"/>
</dbReference>
<feature type="compositionally biased region" description="Pro residues" evidence="3">
    <location>
        <begin position="162"/>
        <end position="184"/>
    </location>
</feature>
<dbReference type="AlphaFoldDB" id="A0A543PUX6"/>
<name>A0A543PUX6_9MICO</name>
<feature type="region of interest" description="Disordered" evidence="3">
    <location>
        <begin position="1"/>
        <end position="198"/>
    </location>
</feature>
<proteinExistence type="inferred from homology"/>
<evidence type="ECO:0000256" key="4">
    <source>
        <dbReference type="SAM" id="Phobius"/>
    </source>
</evidence>
<keyword evidence="4" id="KW-0472">Membrane</keyword>
<dbReference type="Gene3D" id="3.30.70.1880">
    <property type="entry name" value="Protein of unknown function DUF881"/>
    <property type="match status" value="1"/>
</dbReference>
<gene>
    <name evidence="5" type="ORF">FHX52_1006</name>
</gene>
<evidence type="ECO:0000256" key="3">
    <source>
        <dbReference type="SAM" id="MobiDB-lite"/>
    </source>
</evidence>
<feature type="compositionally biased region" description="Low complexity" evidence="3">
    <location>
        <begin position="146"/>
        <end position="161"/>
    </location>
</feature>
<feature type="compositionally biased region" description="Low complexity" evidence="3">
    <location>
        <begin position="64"/>
        <end position="73"/>
    </location>
</feature>
<feature type="coiled-coil region" evidence="2">
    <location>
        <begin position="274"/>
        <end position="301"/>
    </location>
</feature>
<dbReference type="PANTHER" id="PTHR37313:SF2">
    <property type="entry name" value="UPF0749 PROTEIN YLXX"/>
    <property type="match status" value="1"/>
</dbReference>
<evidence type="ECO:0000256" key="2">
    <source>
        <dbReference type="SAM" id="Coils"/>
    </source>
</evidence>
<comment type="similarity">
    <text evidence="1">Belongs to the UPF0749 family.</text>
</comment>
<reference evidence="5 6" key="1">
    <citation type="submission" date="2019-06" db="EMBL/GenBank/DDBJ databases">
        <title>Sequencing the genomes of 1000 actinobacteria strains.</title>
        <authorList>
            <person name="Klenk H.-P."/>
        </authorList>
    </citation>
    <scope>NUCLEOTIDE SEQUENCE [LARGE SCALE GENOMIC DNA]</scope>
    <source>
        <strain evidence="5 6">DSM 21776</strain>
    </source>
</reference>
<feature type="compositionally biased region" description="Low complexity" evidence="3">
    <location>
        <begin position="185"/>
        <end position="195"/>
    </location>
</feature>
<keyword evidence="2" id="KW-0175">Coiled coil</keyword>
<comment type="caution">
    <text evidence="5">The sequence shown here is derived from an EMBL/GenBank/DDBJ whole genome shotgun (WGS) entry which is preliminary data.</text>
</comment>
<dbReference type="EMBL" id="VFQF01000001">
    <property type="protein sequence ID" value="TQN47887.1"/>
    <property type="molecule type" value="Genomic_DNA"/>
</dbReference>
<feature type="compositionally biased region" description="Basic residues" evidence="3">
    <location>
        <begin position="16"/>
        <end position="26"/>
    </location>
</feature>
<feature type="compositionally biased region" description="Acidic residues" evidence="3">
    <location>
        <begin position="117"/>
        <end position="144"/>
    </location>
</feature>
<sequence>MSNDEPEIEAVAGATKPKKDKKKKRAPSLPTAPTVGEQASTAEASEPAPVEASVPEPVEPLEPGDPVEASVPEPVEPVEPVEPSDPVEASVPEPVEASVPEPVEASVPEPVEASVPEPDEASVPEPDEASVPEPDEASVPEPDEPGGPLAPSAPEPSAEPSTEPPTEPSTEPPTTGPSTAPPTVPSGAPAPSGPELVDDPFVVADAAHGHHVDPVEGRAAWGRLLTMGKPRATRANLLVLLLAVVLGAAIAAQVQLTNERGLAELSQTDLVRVLDDVSLRSARLDQQVRELEATRDRLKSGTGTSAEALEQAQKRLDTLSILAGTVGAKGPGITLRISDPNSQVTGPVILDLIQELRDGGAEAIDVGGVRVVASSFVGDSGGEVKIDGTPVARPFVIKAIGDSKTLASAMTIPGGIVESVRQKGANATVTESDSIEITSTHTPAELTHAKPVE</sequence>